<dbReference type="InterPro" id="IPR027417">
    <property type="entry name" value="P-loop_NTPase"/>
</dbReference>
<evidence type="ECO:0000313" key="3">
    <source>
        <dbReference type="EMBL" id="MDU0353758.1"/>
    </source>
</evidence>
<proteinExistence type="predicted"/>
<dbReference type="InterPro" id="IPR049945">
    <property type="entry name" value="AAA_22"/>
</dbReference>
<dbReference type="Proteomes" id="UP001247805">
    <property type="component" value="Unassembled WGS sequence"/>
</dbReference>
<protein>
    <submittedName>
        <fullName evidence="3">ATP-binding protein</fullName>
    </submittedName>
</protein>
<evidence type="ECO:0000313" key="4">
    <source>
        <dbReference type="Proteomes" id="UP001247805"/>
    </source>
</evidence>
<gene>
    <name evidence="3" type="ORF">RS130_07325</name>
</gene>
<feature type="region of interest" description="Disordered" evidence="1">
    <location>
        <begin position="505"/>
        <end position="529"/>
    </location>
</feature>
<keyword evidence="3" id="KW-0067">ATP-binding</keyword>
<dbReference type="Gene3D" id="3.40.50.300">
    <property type="entry name" value="P-loop containing nucleotide triphosphate hydrolases"/>
    <property type="match status" value="1"/>
</dbReference>
<organism evidence="3 4">
    <name type="scientific">Paraglaciecola aquimarina</name>
    <dbReference type="NCBI Taxonomy" id="1235557"/>
    <lineage>
        <taxon>Bacteria</taxon>
        <taxon>Pseudomonadati</taxon>
        <taxon>Pseudomonadota</taxon>
        <taxon>Gammaproteobacteria</taxon>
        <taxon>Alteromonadales</taxon>
        <taxon>Alteromonadaceae</taxon>
        <taxon>Paraglaciecola</taxon>
    </lineage>
</organism>
<dbReference type="EMBL" id="JAWDIO010000002">
    <property type="protein sequence ID" value="MDU0353758.1"/>
    <property type="molecule type" value="Genomic_DNA"/>
</dbReference>
<evidence type="ECO:0000256" key="1">
    <source>
        <dbReference type="SAM" id="MobiDB-lite"/>
    </source>
</evidence>
<accession>A0ABU3SUS2</accession>
<reference evidence="3 4" key="1">
    <citation type="submission" date="2023-10" db="EMBL/GenBank/DDBJ databases">
        <title>Glaciecola aquimarina strain GGW-M5 nov., isolated from a coastal seawater.</title>
        <authorList>
            <person name="Bayburt H."/>
            <person name="Kim J.M."/>
            <person name="Choi B.J."/>
            <person name="Jeon C.O."/>
        </authorList>
    </citation>
    <scope>NUCLEOTIDE SEQUENCE [LARGE SCALE GENOMIC DNA]</scope>
    <source>
        <strain evidence="3 4">KCTC 32108</strain>
    </source>
</reference>
<dbReference type="SUPFAM" id="SSF52540">
    <property type="entry name" value="P-loop containing nucleoside triphosphate hydrolases"/>
    <property type="match status" value="1"/>
</dbReference>
<keyword evidence="3" id="KW-0547">Nucleotide-binding</keyword>
<feature type="domain" description="ORC1/DEAH AAA+ ATPase" evidence="2">
    <location>
        <begin position="138"/>
        <end position="278"/>
    </location>
</feature>
<keyword evidence="4" id="KW-1185">Reference proteome</keyword>
<sequence length="529" mass="59451">MKQMELMMSSKIEGSVKAAYRSTNVPSYKGNPLIECLPNLGTATEVIQRLNCFPTTVLRSAPARVRASELVSALSAIFVGFPQHHDLAVFIDNKIKQGYVPRNPNLKLNPKLLQANYEKMLNGDMTLRLEPSKVFDTPMSGSVYGVAGLGKTTSLKRLLSHYPQVLHHEKWNITQITSLYINFPHDGSSKRLCINFFNALNKAIKKPNTVWFERRESPATMLEKMQAAVVRFNIGILVIDEFQMWRVKSGESEKVVNFLVSLINTIKLPIIFTGTPAAIGKLESEVTGARRIAGFNDWDPLKIKFGSNQNKEDKPLWDYFARKLWSYQYLSKPAAAFTAEINEAWFDCCQGILDIAIKLFIQVQLRAIHSKKEEITVELIRRVYDDDFKSMHSIIHALRSNNPDLISHYSDLPQSKIAVKIATLSKSIAKSTQESTQLPLNPLGHELLDLLIQIGYEKDTAKAAVDAVISENVELDKKSLLPLAIDLLNNNAEIKPTLVSKCKKTTKKNKPLPPDFKNNSQGGLFDDLI</sequence>
<dbReference type="RefSeq" id="WP_316025408.1">
    <property type="nucleotide sequence ID" value="NZ_JAWDIO010000002.1"/>
</dbReference>
<comment type="caution">
    <text evidence="3">The sequence shown here is derived from an EMBL/GenBank/DDBJ whole genome shotgun (WGS) entry which is preliminary data.</text>
</comment>
<dbReference type="Pfam" id="PF13401">
    <property type="entry name" value="AAA_22"/>
    <property type="match status" value="1"/>
</dbReference>
<dbReference type="GO" id="GO:0005524">
    <property type="term" value="F:ATP binding"/>
    <property type="evidence" value="ECO:0007669"/>
    <property type="project" value="UniProtKB-KW"/>
</dbReference>
<name>A0ABU3SUS2_9ALTE</name>
<evidence type="ECO:0000259" key="2">
    <source>
        <dbReference type="Pfam" id="PF13401"/>
    </source>
</evidence>